<evidence type="ECO:0000256" key="1">
    <source>
        <dbReference type="SAM" id="MobiDB-lite"/>
    </source>
</evidence>
<organism evidence="2 3">
    <name type="scientific">Sphingobacterium multivorum</name>
    <dbReference type="NCBI Taxonomy" id="28454"/>
    <lineage>
        <taxon>Bacteria</taxon>
        <taxon>Pseudomonadati</taxon>
        <taxon>Bacteroidota</taxon>
        <taxon>Sphingobacteriia</taxon>
        <taxon>Sphingobacteriales</taxon>
        <taxon>Sphingobacteriaceae</taxon>
        <taxon>Sphingobacterium</taxon>
    </lineage>
</organism>
<evidence type="ECO:0000313" key="3">
    <source>
        <dbReference type="Proteomes" id="UP000251241"/>
    </source>
</evidence>
<dbReference type="Proteomes" id="UP000251241">
    <property type="component" value="Unassembled WGS sequence"/>
</dbReference>
<proteinExistence type="predicted"/>
<reference evidence="2 3" key="1">
    <citation type="submission" date="2018-06" db="EMBL/GenBank/DDBJ databases">
        <authorList>
            <consortium name="Pathogen Informatics"/>
            <person name="Doyle S."/>
        </authorList>
    </citation>
    <scope>NUCLEOTIDE SEQUENCE [LARGE SCALE GENOMIC DNA]</scope>
    <source>
        <strain evidence="2 3">NCTC11343</strain>
    </source>
</reference>
<dbReference type="GeneID" id="97183384"/>
<sequence>MKKAINKVSAMLQVLLLAPIKLPGKLVNVLKYIAVGVGLLQRVLDEDKSDAPPPAPDVPKNSADLTERMGERKPDNES</sequence>
<protein>
    <submittedName>
        <fullName evidence="2">Uncharacterized protein</fullName>
    </submittedName>
</protein>
<dbReference type="EMBL" id="UAUU01000009">
    <property type="protein sequence ID" value="SPZ88512.1"/>
    <property type="molecule type" value="Genomic_DNA"/>
</dbReference>
<feature type="compositionally biased region" description="Basic and acidic residues" evidence="1">
    <location>
        <begin position="65"/>
        <end position="78"/>
    </location>
</feature>
<feature type="region of interest" description="Disordered" evidence="1">
    <location>
        <begin position="46"/>
        <end position="78"/>
    </location>
</feature>
<dbReference type="AlphaFoldDB" id="A0A2X2J2I9"/>
<evidence type="ECO:0000313" key="2">
    <source>
        <dbReference type="EMBL" id="SPZ88512.1"/>
    </source>
</evidence>
<accession>A0A2X2J2I9</accession>
<gene>
    <name evidence="2" type="ORF">NCTC11343_03530</name>
</gene>
<dbReference type="RefSeq" id="WP_112375340.1">
    <property type="nucleotide sequence ID" value="NZ_CP069793.1"/>
</dbReference>
<name>A0A2X2J2I9_SPHMU</name>